<dbReference type="InterPro" id="IPR055905">
    <property type="entry name" value="DUF7482"/>
</dbReference>
<dbReference type="AlphaFoldDB" id="A0A540VKN4"/>
<evidence type="ECO:0000256" key="1">
    <source>
        <dbReference type="SAM" id="MobiDB-lite"/>
    </source>
</evidence>
<dbReference type="InParanoid" id="A0A540VKN4"/>
<sequence length="391" mass="42755">MPTHSTHPPLSRRTFLRWSLTGTGGLLLVACAPPTVAPATSEEHPTQEATAEAHGEATAEATHEATATADAGHDDVQVLVRDVVEYHLEPQGWEGPYGSVTFRLHEGRYQGEPVYYIRTDASDPNFAQEVGLVYVPLLNAAQGIEQLNKYYRLGGDRLPVLSMIPGDEQYSSLFQVFDVTVEDESLVLESEEALLGAVEAGQARLEPRLLFVNYPLIRWPGGGLTVDPELKEVLPGGQLIDEPDLEHMTVTMKLHQCFPGSRYILTDTSSAPMAPMMNVPASVPMQQLKEKGGTDEIWVFGNGIQGPGVMGFQPAIFDNKAGQPAWSPFWDHYTVLWKDESKARVLRSSAEVRELIAAGDLEEFNGVPDTHPEGFVVNCPAPILAPNTFEG</sequence>
<proteinExistence type="predicted"/>
<feature type="domain" description="DUF7482" evidence="2">
    <location>
        <begin position="110"/>
        <end position="359"/>
    </location>
</feature>
<reference evidence="3 4" key="1">
    <citation type="submission" date="2019-06" db="EMBL/GenBank/DDBJ databases">
        <title>Genome sequence of Litorilinea aerophila BAA-2444.</title>
        <authorList>
            <person name="Maclea K.S."/>
            <person name="Maurais E.G."/>
            <person name="Iannazzi L.C."/>
        </authorList>
    </citation>
    <scope>NUCLEOTIDE SEQUENCE [LARGE SCALE GENOMIC DNA]</scope>
    <source>
        <strain evidence="3 4">ATCC BAA-2444</strain>
    </source>
</reference>
<dbReference type="InterPro" id="IPR006311">
    <property type="entry name" value="TAT_signal"/>
</dbReference>
<evidence type="ECO:0000259" key="2">
    <source>
        <dbReference type="Pfam" id="PF24298"/>
    </source>
</evidence>
<dbReference type="PROSITE" id="PS51318">
    <property type="entry name" value="TAT"/>
    <property type="match status" value="1"/>
</dbReference>
<feature type="region of interest" description="Disordered" evidence="1">
    <location>
        <begin position="36"/>
        <end position="72"/>
    </location>
</feature>
<dbReference type="Pfam" id="PF24298">
    <property type="entry name" value="DUF7482"/>
    <property type="match status" value="1"/>
</dbReference>
<dbReference type="RefSeq" id="WP_141608521.1">
    <property type="nucleotide sequence ID" value="NZ_VIGC02000003.1"/>
</dbReference>
<comment type="caution">
    <text evidence="3">The sequence shown here is derived from an EMBL/GenBank/DDBJ whole genome shotgun (WGS) entry which is preliminary data.</text>
</comment>
<feature type="compositionally biased region" description="Basic and acidic residues" evidence="1">
    <location>
        <begin position="41"/>
        <end position="63"/>
    </location>
</feature>
<dbReference type="EMBL" id="VIGC01000003">
    <property type="protein sequence ID" value="TQE97328.1"/>
    <property type="molecule type" value="Genomic_DNA"/>
</dbReference>
<gene>
    <name evidence="3" type="ORF">FKZ61_02605</name>
</gene>
<dbReference type="OrthoDB" id="8588290at2"/>
<accession>A0A540VKN4</accession>
<evidence type="ECO:0000313" key="3">
    <source>
        <dbReference type="EMBL" id="TQE97328.1"/>
    </source>
</evidence>
<evidence type="ECO:0000313" key="4">
    <source>
        <dbReference type="Proteomes" id="UP000317371"/>
    </source>
</evidence>
<organism evidence="3 4">
    <name type="scientific">Litorilinea aerophila</name>
    <dbReference type="NCBI Taxonomy" id="1204385"/>
    <lineage>
        <taxon>Bacteria</taxon>
        <taxon>Bacillati</taxon>
        <taxon>Chloroflexota</taxon>
        <taxon>Caldilineae</taxon>
        <taxon>Caldilineales</taxon>
        <taxon>Caldilineaceae</taxon>
        <taxon>Litorilinea</taxon>
    </lineage>
</organism>
<dbReference type="Proteomes" id="UP000317371">
    <property type="component" value="Unassembled WGS sequence"/>
</dbReference>
<protein>
    <recommendedName>
        <fullName evidence="2">DUF7482 domain-containing protein</fullName>
    </recommendedName>
</protein>
<name>A0A540VKN4_9CHLR</name>
<keyword evidence="4" id="KW-1185">Reference proteome</keyword>